<comment type="caution">
    <text evidence="1">The sequence shown here is derived from an EMBL/GenBank/DDBJ whole genome shotgun (WGS) entry which is preliminary data.</text>
</comment>
<protein>
    <submittedName>
        <fullName evidence="1">Uncharacterized protein</fullName>
    </submittedName>
</protein>
<evidence type="ECO:0000313" key="1">
    <source>
        <dbReference type="EMBL" id="KAK3747416.1"/>
    </source>
</evidence>
<dbReference type="Proteomes" id="UP001283361">
    <property type="component" value="Unassembled WGS sequence"/>
</dbReference>
<organism evidence="1 2">
    <name type="scientific">Elysia crispata</name>
    <name type="common">lettuce slug</name>
    <dbReference type="NCBI Taxonomy" id="231223"/>
    <lineage>
        <taxon>Eukaryota</taxon>
        <taxon>Metazoa</taxon>
        <taxon>Spiralia</taxon>
        <taxon>Lophotrochozoa</taxon>
        <taxon>Mollusca</taxon>
        <taxon>Gastropoda</taxon>
        <taxon>Heterobranchia</taxon>
        <taxon>Euthyneura</taxon>
        <taxon>Panpulmonata</taxon>
        <taxon>Sacoglossa</taxon>
        <taxon>Placobranchoidea</taxon>
        <taxon>Plakobranchidae</taxon>
        <taxon>Elysia</taxon>
    </lineage>
</organism>
<sequence>MAGWGETRPSADQDNNQSRIGRLLGSYWGRPGIDLDLDLGGVSPSPLLASSWSGWLSWETKPSADQDNNQGRIGRLLGSYWGRPGIDLDLDLGGVSPSPLLASSWSGWLSWETRPSADEDNSRALLVVCWGLKLKTANTMEP</sequence>
<dbReference type="AlphaFoldDB" id="A0AAE1D050"/>
<evidence type="ECO:0000313" key="2">
    <source>
        <dbReference type="Proteomes" id="UP001283361"/>
    </source>
</evidence>
<dbReference type="EMBL" id="JAWDGP010006085">
    <property type="protein sequence ID" value="KAK3747416.1"/>
    <property type="molecule type" value="Genomic_DNA"/>
</dbReference>
<keyword evidence="2" id="KW-1185">Reference proteome</keyword>
<name>A0AAE1D050_9GAST</name>
<proteinExistence type="predicted"/>
<accession>A0AAE1D050</accession>
<reference evidence="1" key="1">
    <citation type="journal article" date="2023" name="G3 (Bethesda)">
        <title>A reference genome for the long-term kleptoplast-retaining sea slug Elysia crispata morphotype clarki.</title>
        <authorList>
            <person name="Eastman K.E."/>
            <person name="Pendleton A.L."/>
            <person name="Shaikh M.A."/>
            <person name="Suttiyut T."/>
            <person name="Ogas R."/>
            <person name="Tomko P."/>
            <person name="Gavelis G."/>
            <person name="Widhalm J.R."/>
            <person name="Wisecaver J.H."/>
        </authorList>
    </citation>
    <scope>NUCLEOTIDE SEQUENCE</scope>
    <source>
        <strain evidence="1">ECLA1</strain>
    </source>
</reference>
<gene>
    <name evidence="1" type="ORF">RRG08_015528</name>
</gene>